<feature type="transmembrane region" description="Helical" evidence="11">
    <location>
        <begin position="787"/>
        <end position="807"/>
    </location>
</feature>
<evidence type="ECO:0000313" key="15">
    <source>
        <dbReference type="Proteomes" id="UP000002494"/>
    </source>
</evidence>
<dbReference type="InterPro" id="IPR017978">
    <property type="entry name" value="GPCR_3_C"/>
</dbReference>
<keyword evidence="2" id="KW-1003">Cell membrane</keyword>
<dbReference type="Gene3D" id="3.40.50.2300">
    <property type="match status" value="2"/>
</dbReference>
<dbReference type="Pfam" id="PF07562">
    <property type="entry name" value="NCD3G"/>
    <property type="match status" value="1"/>
</dbReference>
<feature type="transmembrane region" description="Helical" evidence="11">
    <location>
        <begin position="752"/>
        <end position="775"/>
    </location>
</feature>
<evidence type="ECO:0000256" key="2">
    <source>
        <dbReference type="ARBA" id="ARBA00022475"/>
    </source>
</evidence>
<dbReference type="GeneID" id="503127"/>
<dbReference type="GeneTree" id="ENSGT00950000183069"/>
<dbReference type="InterPro" id="IPR001828">
    <property type="entry name" value="ANF_lig-bd_rcpt"/>
</dbReference>
<dbReference type="RefSeq" id="NP_001092954.1">
    <property type="nucleotide sequence ID" value="NM_001099484.1"/>
</dbReference>
<dbReference type="Pfam" id="PF01094">
    <property type="entry name" value="ANF_receptor"/>
    <property type="match status" value="1"/>
</dbReference>
<dbReference type="AlphaFoldDB" id="A0A8I6AGG5"/>
<evidence type="ECO:0000256" key="3">
    <source>
        <dbReference type="ARBA" id="ARBA00022692"/>
    </source>
</evidence>
<dbReference type="GO" id="GO:0004930">
    <property type="term" value="F:G protein-coupled receptor activity"/>
    <property type="evidence" value="ECO:0007669"/>
    <property type="project" value="UniProtKB-KW"/>
</dbReference>
<keyword evidence="4 12" id="KW-0732">Signal</keyword>
<dbReference type="CDD" id="cd15283">
    <property type="entry name" value="7tmC_V2R_pheromone"/>
    <property type="match status" value="1"/>
</dbReference>
<evidence type="ECO:0000313" key="16">
    <source>
        <dbReference type="RGD" id="150340768"/>
    </source>
</evidence>
<feature type="signal peptide" evidence="12">
    <location>
        <begin position="1"/>
        <end position="24"/>
    </location>
</feature>
<feature type="transmembrane region" description="Helical" evidence="11">
    <location>
        <begin position="819"/>
        <end position="842"/>
    </location>
</feature>
<feature type="transmembrane region" description="Helical" evidence="11">
    <location>
        <begin position="663"/>
        <end position="687"/>
    </location>
</feature>
<dbReference type="PANTHER" id="PTHR24061">
    <property type="entry name" value="CALCIUM-SENSING RECEPTOR-RELATED"/>
    <property type="match status" value="1"/>
</dbReference>
<keyword evidence="5 11" id="KW-1133">Transmembrane helix</keyword>
<keyword evidence="8" id="KW-0675">Receptor</keyword>
<reference evidence="14" key="3">
    <citation type="submission" date="2025-09" db="UniProtKB">
        <authorList>
            <consortium name="Ensembl"/>
        </authorList>
    </citation>
    <scope>IDENTIFICATION</scope>
    <source>
        <strain evidence="14">Brown Norway</strain>
    </source>
</reference>
<dbReference type="PRINTS" id="PR00248">
    <property type="entry name" value="GPCRMGR"/>
</dbReference>
<dbReference type="Pfam" id="PF00003">
    <property type="entry name" value="7tm_3"/>
    <property type="match status" value="1"/>
</dbReference>
<keyword evidence="6" id="KW-0297">G-protein coupled receptor</keyword>
<keyword evidence="9" id="KW-0325">Glycoprotein</keyword>
<dbReference type="Ensembl" id="ENSRNOT00000104870.2">
    <property type="protein sequence ID" value="ENSRNOP00000092391.2"/>
    <property type="gene ID" value="ENSRNOG00000081207.1"/>
</dbReference>
<keyword evidence="10" id="KW-0807">Transducer</keyword>
<dbReference type="InterPro" id="IPR000337">
    <property type="entry name" value="GPCR_3"/>
</dbReference>
<sequence>MADMEKAYTLIVFFLLLRLSFILCSFPEATCFWRINHNENLESNMRKDCGFILFTIPVHLVEDHFRVLLDFPLPVNTYPYVLVMLFAIEEINKNPNLLPNSTLGFTFLGDQCDITSTDLNNLNMLSKSGEMNPNYICEYSFCDVALTGPTWTVSARVGTLLQLFKIPQVMLSVTYGPFHDSLSDRDLFPHLYQIAPKDTSLVLAMVSLMIHFLWKWVGLVILDDDQGVQFLSDMKEEVKTNEICLAFVNMIPANMQLYIERAETYYFQIMTSSANVVIIYGNVNSTLEVSFRRWEMLGIWRLWITTSQWDVISRSRDFTIDSFHGTLSLSHHYQEISTFKHFIQKTNFSAYPEAVSLVRLGWIYLNCSVSVCECKTLNHCLSNTILELLPWHSFDMAMNDERYNIYNAVYAVAHAFHNMRLQQVDIKVLESWEGLIPRCMQVNDFLKNVRLINPIGDPVNINQGRNLDAMYDIFNVLNFPQGYVLKVKVGQFSPYFAHDQQLFLSEDMIEWATGSRQFSTSVCSMPCHPGFKKSHQEGKADCCFDCSRCPANEISNTTDSEECVKCPEDWYADTEQTHCLPKAVTFLAYEDPLGMALVCLALCFSVLTALVLGVFLKHRETPIVKANNRTLSYILLTALIFCFLCSLLFVGNPNTTTCILQQTTFGILFTVSVSTVLAKTLTVVLAFRITLPGRRMRGLMVSRIPKYIIPICTVVQIILYGIWLWTSPPFVDIDTHSEHGCITITCSKGSVMAFYCVLGYLGSLALVSFTVAFLARNLPDTFNEAKFLTFSMLVFCSVWITFLPVYHSSKGKVMVAVEVFSILASSMGLLGCIFIPKCYIILLRPDRNSIQKFRDKTQMNQ</sequence>
<organism evidence="14 15">
    <name type="scientific">Rattus norvegicus</name>
    <name type="common">Rat</name>
    <dbReference type="NCBI Taxonomy" id="10116"/>
    <lineage>
        <taxon>Eukaryota</taxon>
        <taxon>Metazoa</taxon>
        <taxon>Chordata</taxon>
        <taxon>Craniata</taxon>
        <taxon>Vertebrata</taxon>
        <taxon>Euteleostomi</taxon>
        <taxon>Mammalia</taxon>
        <taxon>Eutheria</taxon>
        <taxon>Euarchontoglires</taxon>
        <taxon>Glires</taxon>
        <taxon>Rodentia</taxon>
        <taxon>Myomorpha</taxon>
        <taxon>Muroidea</taxon>
        <taxon>Muridae</taxon>
        <taxon>Murinae</taxon>
        <taxon>Rattus</taxon>
    </lineage>
</organism>
<feature type="transmembrane region" description="Helical" evidence="11">
    <location>
        <begin position="593"/>
        <end position="618"/>
    </location>
</feature>
<evidence type="ECO:0000256" key="11">
    <source>
        <dbReference type="SAM" id="Phobius"/>
    </source>
</evidence>
<dbReference type="InterPro" id="IPR000068">
    <property type="entry name" value="GPCR_3_Ca_sens_rcpt-rel"/>
</dbReference>
<dbReference type="InterPro" id="IPR038550">
    <property type="entry name" value="GPCR_3_9-Cys_sf"/>
</dbReference>
<dbReference type="PROSITE" id="PS50259">
    <property type="entry name" value="G_PROTEIN_RECEP_F3_4"/>
    <property type="match status" value="1"/>
</dbReference>
<evidence type="ECO:0000256" key="5">
    <source>
        <dbReference type="ARBA" id="ARBA00022989"/>
    </source>
</evidence>
<feature type="transmembrane region" description="Helical" evidence="11">
    <location>
        <begin position="630"/>
        <end position="651"/>
    </location>
</feature>
<protein>
    <submittedName>
        <fullName evidence="14">Vomeronasal 2 receptor, 56</fullName>
    </submittedName>
</protein>
<dbReference type="InterPro" id="IPR011500">
    <property type="entry name" value="GPCR_3_9-Cys_dom"/>
</dbReference>
<evidence type="ECO:0000256" key="4">
    <source>
        <dbReference type="ARBA" id="ARBA00022729"/>
    </source>
</evidence>
<dbReference type="Gene3D" id="2.10.50.30">
    <property type="entry name" value="GPCR, family 3, nine cysteines domain"/>
    <property type="match status" value="1"/>
</dbReference>
<evidence type="ECO:0000256" key="7">
    <source>
        <dbReference type="ARBA" id="ARBA00023136"/>
    </source>
</evidence>
<name>A0A8I6AGG5_RAT</name>
<proteinExistence type="predicted"/>
<keyword evidence="7 11" id="KW-0472">Membrane</keyword>
<evidence type="ECO:0000313" key="14">
    <source>
        <dbReference type="Ensembl" id="ENSRNOP00000092391.2"/>
    </source>
</evidence>
<dbReference type="InterPro" id="IPR028082">
    <property type="entry name" value="Peripla_BP_I"/>
</dbReference>
<dbReference type="CDD" id="cd06365">
    <property type="entry name" value="PBP1_pheromone_receptor"/>
    <property type="match status" value="1"/>
</dbReference>
<feature type="domain" description="G-protein coupled receptors family 3 profile" evidence="13">
    <location>
        <begin position="593"/>
        <end position="857"/>
    </location>
</feature>
<dbReference type="GO" id="GO:0005886">
    <property type="term" value="C:plasma membrane"/>
    <property type="evidence" value="ECO:0007669"/>
    <property type="project" value="UniProtKB-SubCell"/>
</dbReference>
<keyword evidence="3 11" id="KW-0812">Transmembrane</keyword>
<reference evidence="14" key="2">
    <citation type="submission" date="2025-08" db="UniProtKB">
        <authorList>
            <consortium name="Ensembl"/>
        </authorList>
    </citation>
    <scope>IDENTIFICATION</scope>
    <source>
        <strain evidence="14">Brown Norway</strain>
    </source>
</reference>
<reference evidence="14" key="1">
    <citation type="submission" date="2024-01" db="EMBL/GenBank/DDBJ databases">
        <title>GRCr8: a new rat reference genome assembly contstructed from accurate long reads and long range scaffolding.</title>
        <authorList>
            <person name="Doris P.A."/>
            <person name="Kalbfleisch T."/>
            <person name="Li K."/>
            <person name="Howe K."/>
            <person name="Wood J."/>
        </authorList>
    </citation>
    <scope>NUCLEOTIDE SEQUENCE [LARGE SCALE GENOMIC DNA]</scope>
    <source>
        <strain evidence="14">Brown Norway</strain>
    </source>
</reference>
<dbReference type="PANTHER" id="PTHR24061:SF411">
    <property type="entry name" value="VOMERONASAL 2, RECEPTOR 10-RELATED"/>
    <property type="match status" value="1"/>
</dbReference>
<feature type="chain" id="PRO_5046727606" evidence="12">
    <location>
        <begin position="25"/>
        <end position="861"/>
    </location>
</feature>
<accession>A0A8I6AGG5</accession>
<dbReference type="Proteomes" id="UP000002494">
    <property type="component" value="Chromosome 7"/>
</dbReference>
<evidence type="ECO:0000256" key="1">
    <source>
        <dbReference type="ARBA" id="ARBA00004651"/>
    </source>
</evidence>
<evidence type="ECO:0000256" key="12">
    <source>
        <dbReference type="SAM" id="SignalP"/>
    </source>
</evidence>
<evidence type="ECO:0000256" key="6">
    <source>
        <dbReference type="ARBA" id="ARBA00023040"/>
    </source>
</evidence>
<evidence type="ECO:0000259" key="13">
    <source>
        <dbReference type="PROSITE" id="PS50259"/>
    </source>
</evidence>
<evidence type="ECO:0000256" key="8">
    <source>
        <dbReference type="ARBA" id="ARBA00023170"/>
    </source>
</evidence>
<feature type="transmembrane region" description="Helical" evidence="11">
    <location>
        <begin position="707"/>
        <end position="725"/>
    </location>
</feature>
<dbReference type="AGR" id="RGD:150340768"/>
<evidence type="ECO:0000256" key="9">
    <source>
        <dbReference type="ARBA" id="ARBA00023180"/>
    </source>
</evidence>
<dbReference type="RGD" id="150340768">
    <property type="gene designation" value="ENSRNOG00000067350"/>
</dbReference>
<keyword evidence="15" id="KW-1185">Reference proteome</keyword>
<gene>
    <name evidence="16" type="primary">ENSRNOG00000067350</name>
    <name evidence="14" type="synonym">Vom2r56</name>
</gene>
<evidence type="ECO:0000256" key="10">
    <source>
        <dbReference type="ARBA" id="ARBA00023224"/>
    </source>
</evidence>
<dbReference type="PRINTS" id="PR01535">
    <property type="entry name" value="VOMERONASL2R"/>
</dbReference>
<comment type="subcellular location">
    <subcellularLocation>
        <location evidence="1">Cell membrane</location>
        <topology evidence="1">Multi-pass membrane protein</topology>
    </subcellularLocation>
</comment>
<dbReference type="InterPro" id="IPR004073">
    <property type="entry name" value="GPCR_3_vmron_rcpt_2"/>
</dbReference>
<dbReference type="SUPFAM" id="SSF53822">
    <property type="entry name" value="Periplasmic binding protein-like I"/>
    <property type="match status" value="1"/>
</dbReference>